<keyword evidence="8 10" id="KW-0675">Receptor</keyword>
<evidence type="ECO:0000256" key="9">
    <source>
        <dbReference type="ARBA" id="ARBA00023224"/>
    </source>
</evidence>
<reference evidence="11" key="1">
    <citation type="submission" date="2022-01" db="EMBL/GenBank/DDBJ databases">
        <authorList>
            <person name="King R."/>
        </authorList>
    </citation>
    <scope>NUCLEOTIDE SEQUENCE</scope>
</reference>
<dbReference type="Pfam" id="PF02949">
    <property type="entry name" value="7tm_6"/>
    <property type="match status" value="1"/>
</dbReference>
<dbReference type="Proteomes" id="UP001153712">
    <property type="component" value="Chromosome 15"/>
</dbReference>
<proteinExistence type="inferred from homology"/>
<sequence length="424" mass="48863">MLPETRSKHGYPADFFEANELIRKITGMWLPTKHHSIITKTFYFSYVFCLYGFGFYFLVCEIIIVNDVSTEISKLVSYIGMLFTHLVGCLKFSILVFGRTKLQKIMNILQDSRYFYEPNENFSPGLFLVEGKKTSAQFSMLVLIMYSCVGASAHISSLVTFDRIIEGDSLEGTNFTCQDFMQYYFKIPFETNTKERCKLAFFFMDFGLLVFALVIACYDGVLVTILNCLKCQILVVCNVFKTLRSRCLSQLGLPVWYETFSDHEHVALEREMYRQLSHTTRHLQALLSVTNDIEFMFTFVTLAQTLASLLIFASCLYVASSVSMTSPEFFAQMEYFSCVLVQFLLICWYGNEITTSGELIRSSLYESDWYSSSMRFKNSMIITMMRMQRPLYLSIGKFSPLTLVTFVGVCRGSFSYFALFKSVQ</sequence>
<keyword evidence="4 10" id="KW-0812">Transmembrane</keyword>
<dbReference type="GO" id="GO:0007165">
    <property type="term" value="P:signal transduction"/>
    <property type="evidence" value="ECO:0007669"/>
    <property type="project" value="UniProtKB-KW"/>
</dbReference>
<evidence type="ECO:0000256" key="10">
    <source>
        <dbReference type="RuleBase" id="RU351113"/>
    </source>
</evidence>
<keyword evidence="9 10" id="KW-0807">Transducer</keyword>
<dbReference type="EMBL" id="OU900108">
    <property type="protein sequence ID" value="CAG9858092.1"/>
    <property type="molecule type" value="Genomic_DNA"/>
</dbReference>
<evidence type="ECO:0000313" key="12">
    <source>
        <dbReference type="Proteomes" id="UP001153712"/>
    </source>
</evidence>
<dbReference type="InterPro" id="IPR004117">
    <property type="entry name" value="7tm6_olfct_rcpt"/>
</dbReference>
<evidence type="ECO:0000313" key="11">
    <source>
        <dbReference type="EMBL" id="CAG9858092.1"/>
    </source>
</evidence>
<keyword evidence="2" id="KW-1003">Cell membrane</keyword>
<evidence type="ECO:0000256" key="7">
    <source>
        <dbReference type="ARBA" id="ARBA00023136"/>
    </source>
</evidence>
<dbReference type="OrthoDB" id="8191658at2759"/>
<feature type="transmembrane region" description="Helical" evidence="10">
    <location>
        <begin position="295"/>
        <end position="319"/>
    </location>
</feature>
<dbReference type="PANTHER" id="PTHR21137:SF35">
    <property type="entry name" value="ODORANT RECEPTOR 19A-RELATED"/>
    <property type="match status" value="1"/>
</dbReference>
<evidence type="ECO:0000256" key="1">
    <source>
        <dbReference type="ARBA" id="ARBA00004651"/>
    </source>
</evidence>
<feature type="transmembrane region" description="Helical" evidence="10">
    <location>
        <begin position="43"/>
        <end position="64"/>
    </location>
</feature>
<protein>
    <recommendedName>
        <fullName evidence="10">Odorant receptor</fullName>
    </recommendedName>
</protein>
<evidence type="ECO:0000256" key="8">
    <source>
        <dbReference type="ARBA" id="ARBA00023170"/>
    </source>
</evidence>
<keyword evidence="5 10" id="KW-0552">Olfaction</keyword>
<name>A0A9N9XN91_PHYSR</name>
<dbReference type="PANTHER" id="PTHR21137">
    <property type="entry name" value="ODORANT RECEPTOR"/>
    <property type="match status" value="1"/>
</dbReference>
<comment type="similarity">
    <text evidence="10">Belongs to the insect chemoreceptor superfamily. Heteromeric odorant receptor channel (TC 1.A.69) family.</text>
</comment>
<evidence type="ECO:0000256" key="2">
    <source>
        <dbReference type="ARBA" id="ARBA00022475"/>
    </source>
</evidence>
<evidence type="ECO:0000256" key="3">
    <source>
        <dbReference type="ARBA" id="ARBA00022606"/>
    </source>
</evidence>
<dbReference type="GO" id="GO:0005886">
    <property type="term" value="C:plasma membrane"/>
    <property type="evidence" value="ECO:0007669"/>
    <property type="project" value="UniProtKB-SubCell"/>
</dbReference>
<accession>A0A9N9XN91</accession>
<keyword evidence="12" id="KW-1185">Reference proteome</keyword>
<evidence type="ECO:0000256" key="5">
    <source>
        <dbReference type="ARBA" id="ARBA00022725"/>
    </source>
</evidence>
<dbReference type="AlphaFoldDB" id="A0A9N9XN91"/>
<gene>
    <name evidence="11" type="ORF">PHYEVI_LOCUS4483</name>
</gene>
<comment type="subcellular location">
    <subcellularLocation>
        <location evidence="1 10">Cell membrane</location>
        <topology evidence="1 10">Multi-pass membrane protein</topology>
    </subcellularLocation>
</comment>
<evidence type="ECO:0000256" key="6">
    <source>
        <dbReference type="ARBA" id="ARBA00022989"/>
    </source>
</evidence>
<feature type="transmembrane region" description="Helical" evidence="10">
    <location>
        <begin position="76"/>
        <end position="97"/>
    </location>
</feature>
<feature type="transmembrane region" description="Helical" evidence="10">
    <location>
        <begin position="331"/>
        <end position="351"/>
    </location>
</feature>
<keyword evidence="3 10" id="KW-0716">Sensory transduction</keyword>
<comment type="caution">
    <text evidence="10">Lacks conserved residue(s) required for the propagation of feature annotation.</text>
</comment>
<feature type="transmembrane region" description="Helical" evidence="10">
    <location>
        <begin position="391"/>
        <end position="414"/>
    </location>
</feature>
<dbReference type="GO" id="GO:0004984">
    <property type="term" value="F:olfactory receptor activity"/>
    <property type="evidence" value="ECO:0007669"/>
    <property type="project" value="InterPro"/>
</dbReference>
<keyword evidence="6 10" id="KW-1133">Transmembrane helix</keyword>
<organism evidence="11 12">
    <name type="scientific">Phyllotreta striolata</name>
    <name type="common">Striped flea beetle</name>
    <name type="synonym">Crioceris striolata</name>
    <dbReference type="NCBI Taxonomy" id="444603"/>
    <lineage>
        <taxon>Eukaryota</taxon>
        <taxon>Metazoa</taxon>
        <taxon>Ecdysozoa</taxon>
        <taxon>Arthropoda</taxon>
        <taxon>Hexapoda</taxon>
        <taxon>Insecta</taxon>
        <taxon>Pterygota</taxon>
        <taxon>Neoptera</taxon>
        <taxon>Endopterygota</taxon>
        <taxon>Coleoptera</taxon>
        <taxon>Polyphaga</taxon>
        <taxon>Cucujiformia</taxon>
        <taxon>Chrysomeloidea</taxon>
        <taxon>Chrysomelidae</taxon>
        <taxon>Galerucinae</taxon>
        <taxon>Alticini</taxon>
        <taxon>Phyllotreta</taxon>
    </lineage>
</organism>
<keyword evidence="7 10" id="KW-0472">Membrane</keyword>
<dbReference type="GO" id="GO:0005549">
    <property type="term" value="F:odorant binding"/>
    <property type="evidence" value="ECO:0007669"/>
    <property type="project" value="InterPro"/>
</dbReference>
<evidence type="ECO:0000256" key="4">
    <source>
        <dbReference type="ARBA" id="ARBA00022692"/>
    </source>
</evidence>